<proteinExistence type="predicted"/>
<evidence type="ECO:0000313" key="2">
    <source>
        <dbReference type="Proteomes" id="UP001148838"/>
    </source>
</evidence>
<reference evidence="1 2" key="1">
    <citation type="journal article" date="2022" name="Allergy">
        <title>Genome assembly and annotation of Periplaneta americana reveal a comprehensive cockroach allergen profile.</title>
        <authorList>
            <person name="Wang L."/>
            <person name="Xiong Q."/>
            <person name="Saelim N."/>
            <person name="Wang L."/>
            <person name="Nong W."/>
            <person name="Wan A.T."/>
            <person name="Shi M."/>
            <person name="Liu X."/>
            <person name="Cao Q."/>
            <person name="Hui J.H.L."/>
            <person name="Sookrung N."/>
            <person name="Leung T.F."/>
            <person name="Tungtrongchitr A."/>
            <person name="Tsui S.K.W."/>
        </authorList>
    </citation>
    <scope>NUCLEOTIDE SEQUENCE [LARGE SCALE GENOMIC DNA]</scope>
    <source>
        <strain evidence="1">PWHHKU_190912</strain>
    </source>
</reference>
<organism evidence="1 2">
    <name type="scientific">Periplaneta americana</name>
    <name type="common">American cockroach</name>
    <name type="synonym">Blatta americana</name>
    <dbReference type="NCBI Taxonomy" id="6978"/>
    <lineage>
        <taxon>Eukaryota</taxon>
        <taxon>Metazoa</taxon>
        <taxon>Ecdysozoa</taxon>
        <taxon>Arthropoda</taxon>
        <taxon>Hexapoda</taxon>
        <taxon>Insecta</taxon>
        <taxon>Pterygota</taxon>
        <taxon>Neoptera</taxon>
        <taxon>Polyneoptera</taxon>
        <taxon>Dictyoptera</taxon>
        <taxon>Blattodea</taxon>
        <taxon>Blattoidea</taxon>
        <taxon>Blattidae</taxon>
        <taxon>Blattinae</taxon>
        <taxon>Periplaneta</taxon>
    </lineage>
</organism>
<dbReference type="Proteomes" id="UP001148838">
    <property type="component" value="Unassembled WGS sequence"/>
</dbReference>
<dbReference type="EMBL" id="JAJSOF020000023">
    <property type="protein sequence ID" value="KAJ4435988.1"/>
    <property type="molecule type" value="Genomic_DNA"/>
</dbReference>
<keyword evidence="2" id="KW-1185">Reference proteome</keyword>
<accession>A0ABQ8SP81</accession>
<gene>
    <name evidence="1" type="ORF">ANN_18612</name>
</gene>
<evidence type="ECO:0000313" key="1">
    <source>
        <dbReference type="EMBL" id="KAJ4435988.1"/>
    </source>
</evidence>
<name>A0ABQ8SP81_PERAM</name>
<sequence>MKTILLTKKIKAGKTNVNVAMNVSYRLDHSRRSKSLLKRGCHVEDITRPLKIPFYPDNVKTAKKAYMDCLLKQRFGDE</sequence>
<comment type="caution">
    <text evidence="1">The sequence shown here is derived from an EMBL/GenBank/DDBJ whole genome shotgun (WGS) entry which is preliminary data.</text>
</comment>
<protein>
    <submittedName>
        <fullName evidence="1">Uncharacterized protein</fullName>
    </submittedName>
</protein>